<sequence length="483" mass="55250">MSDRRRLLQAVLRSDLQSFIAKVFTTLEPGTPYQDNWHLHAIAHALTRVWLGETTRLIINVPPRMMKSIAVTQAFSAWVLGHDPTKRILTVTYAREFARKQALDFKTVVESEWFTDLFPDCRIDQRRSRGIEIVTSLQGSRYAGAMGGGVLGRGGDLIIIDDPIKAVDAVSEAERRRVNETYSNTLYTRLNSKRVGAIVIIMQRLHEDDLVGHVLDRDEWEVLSIPAIASEEMTYRTGAGPDDVYVRPIGEVLHAKRESAAELELIRRNIGSMEFSAQYQQSPVPLDGNLIHRDWLRFYDGPPEAFDYVVASWDTASTIEEVSDWSVGTIWGAREQSFYLLDVKRVRLEVPELRRLIVETSLLHNVDATLIEDTELGRAIAQDLRRQKLLRCILRKPRYDKTARLLVQAARFEAGQVVLPRQAPWLDDFIAELLAFPRGRHDDQVDSTSQALSELTQRTSRHLIDQRLAAKPRPRTRRRLRKT</sequence>
<dbReference type="RefSeq" id="WP_162799681.1">
    <property type="nucleotide sequence ID" value="NZ_JBHSJF010000004.1"/>
</dbReference>
<evidence type="ECO:0000313" key="4">
    <source>
        <dbReference type="Proteomes" id="UP001595796"/>
    </source>
</evidence>
<dbReference type="NCBIfam" id="TIGR01630">
    <property type="entry name" value="psiM2_ORF9"/>
    <property type="match status" value="1"/>
</dbReference>
<evidence type="ECO:0000256" key="1">
    <source>
        <dbReference type="ARBA" id="ARBA00022612"/>
    </source>
</evidence>
<accession>A0ABV9YWQ5</accession>
<proteinExistence type="predicted"/>
<keyword evidence="1" id="KW-1188">Viral release from host cell</keyword>
<evidence type="ECO:0000313" key="3">
    <source>
        <dbReference type="EMBL" id="MFC5067298.1"/>
    </source>
</evidence>
<name>A0ABV9YWQ5_9HYPH</name>
<feature type="domain" description="Terminase large subunit gp17-like C-terminal" evidence="2">
    <location>
        <begin position="312"/>
        <end position="454"/>
    </location>
</feature>
<dbReference type="EMBL" id="JBHSJF010000004">
    <property type="protein sequence ID" value="MFC5067298.1"/>
    <property type="molecule type" value="Genomic_DNA"/>
</dbReference>
<reference evidence="4" key="1">
    <citation type="journal article" date="2019" name="Int. J. Syst. Evol. Microbiol.">
        <title>The Global Catalogue of Microorganisms (GCM) 10K type strain sequencing project: providing services to taxonomists for standard genome sequencing and annotation.</title>
        <authorList>
            <consortium name="The Broad Institute Genomics Platform"/>
            <consortium name="The Broad Institute Genome Sequencing Center for Infectious Disease"/>
            <person name="Wu L."/>
            <person name="Ma J."/>
        </authorList>
    </citation>
    <scope>NUCLEOTIDE SEQUENCE [LARGE SCALE GENOMIC DNA]</scope>
    <source>
        <strain evidence="4">CGMCC 1.16444</strain>
    </source>
</reference>
<dbReference type="Gene3D" id="3.30.420.240">
    <property type="match status" value="1"/>
</dbReference>
<gene>
    <name evidence="3" type="primary">terL</name>
    <name evidence="3" type="ORF">ACFPFW_04630</name>
</gene>
<organism evidence="3 4">
    <name type="scientific">Flaviflagellibacter deserti</name>
    <dbReference type="NCBI Taxonomy" id="2267266"/>
    <lineage>
        <taxon>Bacteria</taxon>
        <taxon>Pseudomonadati</taxon>
        <taxon>Pseudomonadota</taxon>
        <taxon>Alphaproteobacteria</taxon>
        <taxon>Hyphomicrobiales</taxon>
        <taxon>Flaviflagellibacter</taxon>
    </lineage>
</organism>
<dbReference type="InterPro" id="IPR035421">
    <property type="entry name" value="Terminase_6C"/>
</dbReference>
<dbReference type="Pfam" id="PF17289">
    <property type="entry name" value="Terminase_6C"/>
    <property type="match status" value="1"/>
</dbReference>
<dbReference type="Proteomes" id="UP001595796">
    <property type="component" value="Unassembled WGS sequence"/>
</dbReference>
<dbReference type="InterPro" id="IPR006517">
    <property type="entry name" value="Phage_terminase_lsu-like_C"/>
</dbReference>
<comment type="caution">
    <text evidence="3">The sequence shown here is derived from an EMBL/GenBank/DDBJ whole genome shotgun (WGS) entry which is preliminary data.</text>
</comment>
<evidence type="ECO:0000259" key="2">
    <source>
        <dbReference type="Pfam" id="PF17289"/>
    </source>
</evidence>
<protein>
    <submittedName>
        <fullName evidence="3">Phage terminase large subunit</fullName>
    </submittedName>
</protein>
<keyword evidence="4" id="KW-1185">Reference proteome</keyword>